<organism evidence="1 2">
    <name type="scientific">Chloroflexus aurantiacus (strain ATCC 29366 / DSM 635 / J-10-fl)</name>
    <dbReference type="NCBI Taxonomy" id="324602"/>
    <lineage>
        <taxon>Bacteria</taxon>
        <taxon>Bacillati</taxon>
        <taxon>Chloroflexota</taxon>
        <taxon>Chloroflexia</taxon>
        <taxon>Chloroflexales</taxon>
        <taxon>Chloroflexineae</taxon>
        <taxon>Chloroflexaceae</taxon>
        <taxon>Chloroflexus</taxon>
    </lineage>
</organism>
<reference evidence="2" key="1">
    <citation type="journal article" date="2011" name="BMC Genomics">
        <title>Complete genome sequence of the filamentous anoxygenic phototrophic bacterium Chloroflexus aurantiacus.</title>
        <authorList>
            <person name="Tang K.H."/>
            <person name="Barry K."/>
            <person name="Chertkov O."/>
            <person name="Dalin E."/>
            <person name="Han C.S."/>
            <person name="Hauser L.J."/>
            <person name="Honchak B.M."/>
            <person name="Karbach L.E."/>
            <person name="Land M.L."/>
            <person name="Lapidus A."/>
            <person name="Larimer F.W."/>
            <person name="Mikhailova N."/>
            <person name="Pitluck S."/>
            <person name="Pierson B.K."/>
            <person name="Blankenship R.E."/>
        </authorList>
    </citation>
    <scope>NUCLEOTIDE SEQUENCE [LARGE SCALE GENOMIC DNA]</scope>
    <source>
        <strain evidence="2">ATCC 29366 / DSM 635 / J-10-fl</strain>
    </source>
</reference>
<dbReference type="KEGG" id="cau:Caur_0832"/>
<dbReference type="AlphaFoldDB" id="A9WGX2"/>
<name>A9WGX2_CHLAA</name>
<dbReference type="RefSeq" id="WP_012256723.1">
    <property type="nucleotide sequence ID" value="NC_010175.1"/>
</dbReference>
<dbReference type="EMBL" id="CP000909">
    <property type="protein sequence ID" value="ABY34067.1"/>
    <property type="molecule type" value="Genomic_DNA"/>
</dbReference>
<dbReference type="HOGENOM" id="CLU_2059645_0_0_0"/>
<keyword evidence="2" id="KW-1185">Reference proteome</keyword>
<sequence length="114" mass="12563">MSHDIRIAIDLPPGEAETLALVLQQGGFTTRPVQHRDLDWQTIMVVIRDAGDIAAATTAIIALAERIIAYCKSRRDQGKTAQGTLRRAGQPPLELAHATDKEVLEWLLKTLPQD</sequence>
<proteinExistence type="predicted"/>
<dbReference type="EnsemblBacteria" id="ABY34067">
    <property type="protein sequence ID" value="ABY34067"/>
    <property type="gene ID" value="Caur_0832"/>
</dbReference>
<accession>A9WGX2</accession>
<dbReference type="PATRIC" id="fig|324602.8.peg.948"/>
<evidence type="ECO:0000313" key="2">
    <source>
        <dbReference type="Proteomes" id="UP000002008"/>
    </source>
</evidence>
<protein>
    <submittedName>
        <fullName evidence="1">Uncharacterized protein</fullName>
    </submittedName>
</protein>
<dbReference type="InParanoid" id="A9WGX2"/>
<dbReference type="Proteomes" id="UP000002008">
    <property type="component" value="Chromosome"/>
</dbReference>
<gene>
    <name evidence="1" type="ordered locus">Caur_0832</name>
</gene>
<evidence type="ECO:0000313" key="1">
    <source>
        <dbReference type="EMBL" id="ABY34067.1"/>
    </source>
</evidence>